<keyword evidence="1" id="KW-1133">Transmembrane helix</keyword>
<dbReference type="InterPro" id="IPR004316">
    <property type="entry name" value="SWEET_rpt"/>
</dbReference>
<reference evidence="2 3" key="1">
    <citation type="journal article" date="2021" name="Sci. Rep.">
        <title>The distribution of antibiotic resistance genes in chicken gut microbiota commensals.</title>
        <authorList>
            <person name="Juricova H."/>
            <person name="Matiasovicova J."/>
            <person name="Kubasova T."/>
            <person name="Cejkova D."/>
            <person name="Rychlik I."/>
        </authorList>
    </citation>
    <scope>NUCLEOTIDE SEQUENCE [LARGE SCALE GENOMIC DNA]</scope>
    <source>
        <strain evidence="2 3">An574</strain>
    </source>
</reference>
<sequence>MDAQKNDKLEDIREARQEILSGEKRSAIMIGRVASLFTIMMYVSYIPQIMANLQGHPVNILQPTVAAFNGFLWCAYALNKRHRDWAVFIGNFPGIIFGIITVVTALLAH</sequence>
<evidence type="ECO:0000313" key="3">
    <source>
        <dbReference type="Proteomes" id="UP000785625"/>
    </source>
</evidence>
<organism evidence="2 3">
    <name type="scientific">Limosilactobacillus coleohominis</name>
    <dbReference type="NCBI Taxonomy" id="181675"/>
    <lineage>
        <taxon>Bacteria</taxon>
        <taxon>Bacillati</taxon>
        <taxon>Bacillota</taxon>
        <taxon>Bacilli</taxon>
        <taxon>Lactobacillales</taxon>
        <taxon>Lactobacillaceae</taxon>
        <taxon>Limosilactobacillus</taxon>
    </lineage>
</organism>
<protein>
    <recommendedName>
        <fullName evidence="4">Small conserved membrane protein</fullName>
    </recommendedName>
</protein>
<dbReference type="RefSeq" id="WP_178662270.1">
    <property type="nucleotide sequence ID" value="NZ_CALVGD010000038.1"/>
</dbReference>
<evidence type="ECO:0008006" key="4">
    <source>
        <dbReference type="Google" id="ProtNLM"/>
    </source>
</evidence>
<keyword evidence="3" id="KW-1185">Reference proteome</keyword>
<dbReference type="Gene3D" id="1.20.1280.290">
    <property type="match status" value="1"/>
</dbReference>
<name>A0ABS2GZA4_9LACO</name>
<dbReference type="Pfam" id="PF03083">
    <property type="entry name" value="MtN3_slv"/>
    <property type="match status" value="1"/>
</dbReference>
<keyword evidence="1" id="KW-0812">Transmembrane</keyword>
<feature type="transmembrane region" description="Helical" evidence="1">
    <location>
        <begin position="60"/>
        <end position="78"/>
    </location>
</feature>
<dbReference type="Proteomes" id="UP000785625">
    <property type="component" value="Unassembled WGS sequence"/>
</dbReference>
<accession>A0ABS2GZA4</accession>
<feature type="transmembrane region" description="Helical" evidence="1">
    <location>
        <begin position="85"/>
        <end position="108"/>
    </location>
</feature>
<comment type="caution">
    <text evidence="2">The sequence shown here is derived from an EMBL/GenBank/DDBJ whole genome shotgun (WGS) entry which is preliminary data.</text>
</comment>
<keyword evidence="1" id="KW-0472">Membrane</keyword>
<evidence type="ECO:0000256" key="1">
    <source>
        <dbReference type="SAM" id="Phobius"/>
    </source>
</evidence>
<dbReference type="EMBL" id="JACJKU010000075">
    <property type="protein sequence ID" value="MBM6941176.1"/>
    <property type="molecule type" value="Genomic_DNA"/>
</dbReference>
<evidence type="ECO:0000313" key="2">
    <source>
        <dbReference type="EMBL" id="MBM6941176.1"/>
    </source>
</evidence>
<proteinExistence type="predicted"/>
<gene>
    <name evidence="2" type="ORF">H5975_06810</name>
</gene>
<feature type="transmembrane region" description="Helical" evidence="1">
    <location>
        <begin position="26"/>
        <end position="48"/>
    </location>
</feature>